<dbReference type="Gene3D" id="3.40.50.720">
    <property type="entry name" value="NAD(P)-binding Rossmann-like Domain"/>
    <property type="match status" value="1"/>
</dbReference>
<dbReference type="InterPro" id="IPR001509">
    <property type="entry name" value="Epimerase_deHydtase"/>
</dbReference>
<dbReference type="PANTHER" id="PTHR10366:SF789">
    <property type="entry name" value="VESTITONE REDUCTASE-LIKE"/>
    <property type="match status" value="1"/>
</dbReference>
<evidence type="ECO:0000256" key="2">
    <source>
        <dbReference type="ARBA" id="ARBA00023002"/>
    </source>
</evidence>
<name>A0ABS8WU10_DATST</name>
<feature type="domain" description="NAD-dependent epimerase/dehydratase" evidence="3">
    <location>
        <begin position="5"/>
        <end position="117"/>
    </location>
</feature>
<dbReference type="PANTHER" id="PTHR10366">
    <property type="entry name" value="NAD DEPENDENT EPIMERASE/DEHYDRATASE"/>
    <property type="match status" value="1"/>
</dbReference>
<keyword evidence="2" id="KW-0560">Oxidoreductase</keyword>
<dbReference type="Proteomes" id="UP000823775">
    <property type="component" value="Unassembled WGS sequence"/>
</dbReference>
<organism evidence="4 5">
    <name type="scientific">Datura stramonium</name>
    <name type="common">Jimsonweed</name>
    <name type="synonym">Common thornapple</name>
    <dbReference type="NCBI Taxonomy" id="4076"/>
    <lineage>
        <taxon>Eukaryota</taxon>
        <taxon>Viridiplantae</taxon>
        <taxon>Streptophyta</taxon>
        <taxon>Embryophyta</taxon>
        <taxon>Tracheophyta</taxon>
        <taxon>Spermatophyta</taxon>
        <taxon>Magnoliopsida</taxon>
        <taxon>eudicotyledons</taxon>
        <taxon>Gunneridae</taxon>
        <taxon>Pentapetalae</taxon>
        <taxon>asterids</taxon>
        <taxon>lamiids</taxon>
        <taxon>Solanales</taxon>
        <taxon>Solanaceae</taxon>
        <taxon>Solanoideae</taxon>
        <taxon>Datureae</taxon>
        <taxon>Datura</taxon>
    </lineage>
</organism>
<dbReference type="InterPro" id="IPR036291">
    <property type="entry name" value="NAD(P)-bd_dom_sf"/>
</dbReference>
<evidence type="ECO:0000313" key="4">
    <source>
        <dbReference type="EMBL" id="MCE3215016.1"/>
    </source>
</evidence>
<sequence>MVLVGGSSNIIDESTRTDVHLIKTLKPFATSYTISKTWTEKAALEFAEKNGIDLVTVISTWLHGPFITPQIPGSVRSSVEMILGHQSNSMSYPPIVPFVHVDDVTNAHIFLLENANTKGRYICSAVEITREKLADFLSTKYPEFRKQIAA</sequence>
<keyword evidence="5" id="KW-1185">Reference proteome</keyword>
<reference evidence="4 5" key="1">
    <citation type="journal article" date="2021" name="BMC Genomics">
        <title>Datura genome reveals duplications of psychoactive alkaloid biosynthetic genes and high mutation rate following tissue culture.</title>
        <authorList>
            <person name="Rajewski A."/>
            <person name="Carter-House D."/>
            <person name="Stajich J."/>
            <person name="Litt A."/>
        </authorList>
    </citation>
    <scope>NUCLEOTIDE SEQUENCE [LARGE SCALE GENOMIC DNA]</scope>
    <source>
        <strain evidence="4">AR-01</strain>
    </source>
</reference>
<accession>A0ABS8WU10</accession>
<dbReference type="SUPFAM" id="SSF51735">
    <property type="entry name" value="NAD(P)-binding Rossmann-fold domains"/>
    <property type="match status" value="1"/>
</dbReference>
<dbReference type="EMBL" id="JACEIK010010160">
    <property type="protein sequence ID" value="MCE3215016.1"/>
    <property type="molecule type" value="Genomic_DNA"/>
</dbReference>
<dbReference type="Pfam" id="PF01370">
    <property type="entry name" value="Epimerase"/>
    <property type="match status" value="1"/>
</dbReference>
<evidence type="ECO:0000259" key="3">
    <source>
        <dbReference type="Pfam" id="PF01370"/>
    </source>
</evidence>
<evidence type="ECO:0000313" key="5">
    <source>
        <dbReference type="Proteomes" id="UP000823775"/>
    </source>
</evidence>
<evidence type="ECO:0000256" key="1">
    <source>
        <dbReference type="ARBA" id="ARBA00022857"/>
    </source>
</evidence>
<dbReference type="InterPro" id="IPR050425">
    <property type="entry name" value="NAD(P)_dehydrat-like"/>
</dbReference>
<protein>
    <recommendedName>
        <fullName evidence="3">NAD-dependent epimerase/dehydratase domain-containing protein</fullName>
    </recommendedName>
</protein>
<gene>
    <name evidence="4" type="ORF">HAX54_000560</name>
</gene>
<proteinExistence type="predicted"/>
<comment type="caution">
    <text evidence="4">The sequence shown here is derived from an EMBL/GenBank/DDBJ whole genome shotgun (WGS) entry which is preliminary data.</text>
</comment>
<keyword evidence="1" id="KW-0521">NADP</keyword>